<name>A0A645DM97_9ZZZZ</name>
<dbReference type="EMBL" id="VSSQ01037495">
    <property type="protein sequence ID" value="MPM90208.1"/>
    <property type="molecule type" value="Genomic_DNA"/>
</dbReference>
<accession>A0A645DM97</accession>
<dbReference type="AlphaFoldDB" id="A0A645DM97"/>
<proteinExistence type="predicted"/>
<gene>
    <name evidence="1" type="ORF">SDC9_137325</name>
</gene>
<protein>
    <submittedName>
        <fullName evidence="1">Uncharacterized protein</fullName>
    </submittedName>
</protein>
<evidence type="ECO:0000313" key="1">
    <source>
        <dbReference type="EMBL" id="MPM90208.1"/>
    </source>
</evidence>
<organism evidence="1">
    <name type="scientific">bioreactor metagenome</name>
    <dbReference type="NCBI Taxonomy" id="1076179"/>
    <lineage>
        <taxon>unclassified sequences</taxon>
        <taxon>metagenomes</taxon>
        <taxon>ecological metagenomes</taxon>
    </lineage>
</organism>
<reference evidence="1" key="1">
    <citation type="submission" date="2019-08" db="EMBL/GenBank/DDBJ databases">
        <authorList>
            <person name="Kucharzyk K."/>
            <person name="Murdoch R.W."/>
            <person name="Higgins S."/>
            <person name="Loffler F."/>
        </authorList>
    </citation>
    <scope>NUCLEOTIDE SEQUENCE</scope>
</reference>
<comment type="caution">
    <text evidence="1">The sequence shown here is derived from an EMBL/GenBank/DDBJ whole genome shotgun (WGS) entry which is preliminary data.</text>
</comment>
<sequence>MIVVSHLRAIDEIADAVDVDDFVVHFAGFHQERVAEALYDGLAVDNLRCDLPV</sequence>